<feature type="domain" description="PNT" evidence="2">
    <location>
        <begin position="26"/>
        <end position="110"/>
    </location>
</feature>
<reference evidence="3 4" key="1">
    <citation type="submission" date="2018-04" db="EMBL/GenBank/DDBJ databases">
        <title>The genome of golden apple snail Pomacea canaliculata provides insight into stress tolerance and invasive adaptation.</title>
        <authorList>
            <person name="Liu C."/>
            <person name="Liu B."/>
            <person name="Ren Y."/>
            <person name="Zhang Y."/>
            <person name="Wang H."/>
            <person name="Li S."/>
            <person name="Jiang F."/>
            <person name="Yin L."/>
            <person name="Zhang G."/>
            <person name="Qian W."/>
            <person name="Fan W."/>
        </authorList>
    </citation>
    <scope>NUCLEOTIDE SEQUENCE [LARGE SCALE GENOMIC DNA]</scope>
    <source>
        <strain evidence="3">SZHN2017</strain>
        <tissue evidence="3">Muscle</tissue>
    </source>
</reference>
<accession>A0A2T7PJG2</accession>
<dbReference type="Proteomes" id="UP000245119">
    <property type="component" value="Linkage Group LG3"/>
</dbReference>
<evidence type="ECO:0000259" key="1">
    <source>
        <dbReference type="PROSITE" id="PS50105"/>
    </source>
</evidence>
<dbReference type="SMART" id="SM00251">
    <property type="entry name" value="SAM_PNT"/>
    <property type="match status" value="1"/>
</dbReference>
<dbReference type="PROSITE" id="PS51433">
    <property type="entry name" value="PNT"/>
    <property type="match status" value="1"/>
</dbReference>
<comment type="caution">
    <text evidence="3">The sequence shown here is derived from an EMBL/GenBank/DDBJ whole genome shotgun (WGS) entry which is preliminary data.</text>
</comment>
<dbReference type="GO" id="GO:0043565">
    <property type="term" value="F:sequence-specific DNA binding"/>
    <property type="evidence" value="ECO:0007669"/>
    <property type="project" value="InterPro"/>
</dbReference>
<dbReference type="EMBL" id="PZQS01000003">
    <property type="protein sequence ID" value="PVD33522.1"/>
    <property type="molecule type" value="Genomic_DNA"/>
</dbReference>
<evidence type="ECO:0000259" key="2">
    <source>
        <dbReference type="PROSITE" id="PS51433"/>
    </source>
</evidence>
<name>A0A2T7PJG2_POMCA</name>
<dbReference type="Pfam" id="PF02198">
    <property type="entry name" value="SAM_PNT"/>
    <property type="match status" value="1"/>
</dbReference>
<dbReference type="PROSITE" id="PS50105">
    <property type="entry name" value="SAM_DOMAIN"/>
    <property type="match status" value="1"/>
</dbReference>
<dbReference type="OrthoDB" id="5961210at2759"/>
<gene>
    <name evidence="3" type="ORF">C0Q70_04778</name>
</gene>
<proteinExistence type="predicted"/>
<dbReference type="Gene3D" id="1.10.150.50">
    <property type="entry name" value="Transcription Factor, Ets-1"/>
    <property type="match status" value="1"/>
</dbReference>
<evidence type="ECO:0008006" key="5">
    <source>
        <dbReference type="Google" id="ProtNLM"/>
    </source>
</evidence>
<dbReference type="InterPro" id="IPR003118">
    <property type="entry name" value="Pointed_dom"/>
</dbReference>
<organism evidence="3 4">
    <name type="scientific">Pomacea canaliculata</name>
    <name type="common">Golden apple snail</name>
    <dbReference type="NCBI Taxonomy" id="400727"/>
    <lineage>
        <taxon>Eukaryota</taxon>
        <taxon>Metazoa</taxon>
        <taxon>Spiralia</taxon>
        <taxon>Lophotrochozoa</taxon>
        <taxon>Mollusca</taxon>
        <taxon>Gastropoda</taxon>
        <taxon>Caenogastropoda</taxon>
        <taxon>Architaenioglossa</taxon>
        <taxon>Ampullarioidea</taxon>
        <taxon>Ampullariidae</taxon>
        <taxon>Pomacea</taxon>
    </lineage>
</organism>
<evidence type="ECO:0000313" key="4">
    <source>
        <dbReference type="Proteomes" id="UP000245119"/>
    </source>
</evidence>
<dbReference type="InterPro" id="IPR013761">
    <property type="entry name" value="SAM/pointed_sf"/>
</dbReference>
<evidence type="ECO:0000313" key="3">
    <source>
        <dbReference type="EMBL" id="PVD33522.1"/>
    </source>
</evidence>
<keyword evidence="4" id="KW-1185">Reference proteome</keyword>
<dbReference type="AlphaFoldDB" id="A0A2T7PJG2"/>
<protein>
    <recommendedName>
        <fullName evidence="5">PNT domain-containing protein</fullName>
    </recommendedName>
</protein>
<dbReference type="SUPFAM" id="SSF47769">
    <property type="entry name" value="SAM/Pointed domain"/>
    <property type="match status" value="1"/>
</dbReference>
<sequence>MGALATSGIGLHNNYESTMETVLDQLFRNDVQSDCKMLAISPDPMMWSLDDVQRWVRWTCRKYNYRDDCWSLFNVTGEILCRMSEDDFRWRAPEAGNCLYHQLEAWKLGLSRQGVTSAVCRVDLDREDTLTPMLSSTVCVIVIVPDGVSATDRDSREEGGSLCRVLDLRTLNARLSEHSPRLSIPSTFF</sequence>
<dbReference type="InterPro" id="IPR001660">
    <property type="entry name" value="SAM"/>
</dbReference>
<feature type="domain" description="SAM" evidence="1">
    <location>
        <begin position="47"/>
        <end position="96"/>
    </location>
</feature>